<dbReference type="EMBL" id="FR695877">
    <property type="protein sequence ID" value="CBX30982.1"/>
    <property type="molecule type" value="Genomic_DNA"/>
</dbReference>
<proteinExistence type="predicted"/>
<evidence type="ECO:0008006" key="2">
    <source>
        <dbReference type="Google" id="ProtNLM"/>
    </source>
</evidence>
<reference evidence="1" key="1">
    <citation type="journal article" date="2011" name="Environ. Microbiol.">
        <title>Genomic insights into the metabolic potential of the polycyclic aromatic hydrocarbon degrading sulfate-reducing Deltaproteobacterium N47.</title>
        <authorList>
            <person name="Bergmann F."/>
            <person name="Selesi D."/>
            <person name="Weinmaier T."/>
            <person name="Tischler P."/>
            <person name="Rattei T."/>
            <person name="Meckenstock R.U."/>
        </authorList>
    </citation>
    <scope>NUCLEOTIDE SEQUENCE</scope>
</reference>
<dbReference type="AlphaFoldDB" id="E1YLJ9"/>
<accession>E1YLJ9</accession>
<gene>
    <name evidence="1" type="ORF">N47_E44940</name>
</gene>
<name>E1YLJ9_9BACT</name>
<organism evidence="1">
    <name type="scientific">uncultured Desulfobacterium sp</name>
    <dbReference type="NCBI Taxonomy" id="201089"/>
    <lineage>
        <taxon>Bacteria</taxon>
        <taxon>Pseudomonadati</taxon>
        <taxon>Thermodesulfobacteriota</taxon>
        <taxon>Desulfobacteria</taxon>
        <taxon>Desulfobacterales</taxon>
        <taxon>Desulfobacteriaceae</taxon>
        <taxon>Desulfobacterium</taxon>
        <taxon>environmental samples</taxon>
    </lineage>
</organism>
<protein>
    <recommendedName>
        <fullName evidence="2">Ribosomal protein L11 methyltransferase</fullName>
    </recommendedName>
</protein>
<evidence type="ECO:0000313" key="1">
    <source>
        <dbReference type="EMBL" id="CBX30982.1"/>
    </source>
</evidence>
<sequence>MLLNAMEDRIIPVQGLAQDFIDLPADLLIANIHYDIVKQLVQAQGFLNKKYFILSGLMKNEAEKIEGYLSKLSVEIINKWEHAGIWKTLLGRTLQ</sequence>
<dbReference type="Pfam" id="PF06325">
    <property type="entry name" value="PrmA"/>
    <property type="match status" value="1"/>
</dbReference>